<evidence type="ECO:0000256" key="1">
    <source>
        <dbReference type="SAM" id="MobiDB-lite"/>
    </source>
</evidence>
<dbReference type="EMBL" id="LAZR01016470">
    <property type="protein sequence ID" value="KKM04359.1"/>
    <property type="molecule type" value="Genomic_DNA"/>
</dbReference>
<dbReference type="Pfam" id="PF03237">
    <property type="entry name" value="Terminase_6N"/>
    <property type="match status" value="1"/>
</dbReference>
<reference evidence="2" key="1">
    <citation type="journal article" date="2015" name="Nature">
        <title>Complex archaea that bridge the gap between prokaryotes and eukaryotes.</title>
        <authorList>
            <person name="Spang A."/>
            <person name="Saw J.H."/>
            <person name="Jorgensen S.L."/>
            <person name="Zaremba-Niedzwiedzka K."/>
            <person name="Martijn J."/>
            <person name="Lind A.E."/>
            <person name="van Eijk R."/>
            <person name="Schleper C."/>
            <person name="Guy L."/>
            <person name="Ettema T.J."/>
        </authorList>
    </citation>
    <scope>NUCLEOTIDE SEQUENCE</scope>
</reference>
<evidence type="ECO:0000313" key="2">
    <source>
        <dbReference type="EMBL" id="KKM04359.1"/>
    </source>
</evidence>
<feature type="non-terminal residue" evidence="2">
    <location>
        <position position="471"/>
    </location>
</feature>
<feature type="region of interest" description="Disordered" evidence="1">
    <location>
        <begin position="1"/>
        <end position="23"/>
    </location>
</feature>
<protein>
    <submittedName>
        <fullName evidence="2">Uncharacterized protein</fullName>
    </submittedName>
</protein>
<accession>A0A0F9GZW8</accession>
<dbReference type="InterPro" id="IPR027417">
    <property type="entry name" value="P-loop_NTPase"/>
</dbReference>
<sequence length="471" mass="53607">MAKARLSAQQQAIKRGGHGQPEEDESGRLVLYGCHAGPQTTFKDTMAQEVLYGGALGGGKSYALRAWAVRYCLTYPGARLVLFRRSYRELEETHILAIQQEIPSSVATYAAGAHNLIFNNGSILMFRYCEKEEDVRSYDSAEFDAILFDELTAFSSWQYTYLITRCRSTKPWWPGRMIRAGATPMGIGHQWVKERWLDPPDAAPNKIWKGPDSEGGMTRQFIPARAIDNPALMKMDPHYVDMLRALPEEEYRAKALGDWATFSGQFFTRWRDGIHSYDPFDIPPDWDRFICHDYGFNAPFATYWFARPPNTEAAWVYRERYGTGVKHEEQVREAFHITEEHGEKIRGVVLDPSMFSMVNVKGDRVAAMSKDWERAFAGISPVIRGNNERVSGWRLLRSMLDWEEAPNGNVLLPPRLHISRSCPNLTRTLPLLIADERNVEDLDTRGEDHAADALRYGLQHAFGGRGQEGYG</sequence>
<dbReference type="AlphaFoldDB" id="A0A0F9GZW8"/>
<organism evidence="2">
    <name type="scientific">marine sediment metagenome</name>
    <dbReference type="NCBI Taxonomy" id="412755"/>
    <lineage>
        <taxon>unclassified sequences</taxon>
        <taxon>metagenomes</taxon>
        <taxon>ecological metagenomes</taxon>
    </lineage>
</organism>
<name>A0A0F9GZW8_9ZZZZ</name>
<comment type="caution">
    <text evidence="2">The sequence shown here is derived from an EMBL/GenBank/DDBJ whole genome shotgun (WGS) entry which is preliminary data.</text>
</comment>
<gene>
    <name evidence="2" type="ORF">LCGC14_1765060</name>
</gene>
<proteinExistence type="predicted"/>
<dbReference type="Gene3D" id="3.40.50.300">
    <property type="entry name" value="P-loop containing nucleotide triphosphate hydrolases"/>
    <property type="match status" value="1"/>
</dbReference>
<dbReference type="Gene3D" id="3.30.420.280">
    <property type="match status" value="1"/>
</dbReference>